<dbReference type="InterPro" id="IPR000182">
    <property type="entry name" value="GNAT_dom"/>
</dbReference>
<dbReference type="CDD" id="cd04301">
    <property type="entry name" value="NAT_SF"/>
    <property type="match status" value="1"/>
</dbReference>
<reference evidence="2" key="1">
    <citation type="submission" date="2015-01" db="EMBL/GenBank/DDBJ databases">
        <authorList>
            <person name="Durling Mikael"/>
        </authorList>
    </citation>
    <scope>NUCLEOTIDE SEQUENCE</scope>
</reference>
<dbReference type="PROSITE" id="PS51186">
    <property type="entry name" value="GNAT"/>
    <property type="match status" value="1"/>
</dbReference>
<dbReference type="EMBL" id="CDPU01000020">
    <property type="protein sequence ID" value="CEO50810.1"/>
    <property type="molecule type" value="Genomic_DNA"/>
</dbReference>
<dbReference type="AlphaFoldDB" id="A0A0B7K7A2"/>
<feature type="domain" description="N-acetyltransferase" evidence="1">
    <location>
        <begin position="6"/>
        <end position="178"/>
    </location>
</feature>
<dbReference type="Gene3D" id="3.40.630.30">
    <property type="match status" value="1"/>
</dbReference>
<organism evidence="2">
    <name type="scientific">Bionectria ochroleuca</name>
    <name type="common">Gliocladium roseum</name>
    <dbReference type="NCBI Taxonomy" id="29856"/>
    <lineage>
        <taxon>Eukaryota</taxon>
        <taxon>Fungi</taxon>
        <taxon>Dikarya</taxon>
        <taxon>Ascomycota</taxon>
        <taxon>Pezizomycotina</taxon>
        <taxon>Sordariomycetes</taxon>
        <taxon>Hypocreomycetidae</taxon>
        <taxon>Hypocreales</taxon>
        <taxon>Bionectriaceae</taxon>
        <taxon>Clonostachys</taxon>
    </lineage>
</organism>
<dbReference type="InterPro" id="IPR016181">
    <property type="entry name" value="Acyl_CoA_acyltransferase"/>
</dbReference>
<protein>
    <recommendedName>
        <fullName evidence="1">N-acetyltransferase domain-containing protein</fullName>
    </recommendedName>
</protein>
<gene>
    <name evidence="2" type="ORF">BN869_000006868_1</name>
</gene>
<name>A0A0B7K7A2_BIOOC</name>
<dbReference type="Pfam" id="PF00583">
    <property type="entry name" value="Acetyltransf_1"/>
    <property type="match status" value="1"/>
</dbReference>
<sequence length="178" mass="19608">MSDNQLNFRVATLEDAEPLKELIQAAFRAEDSREGWVGLADLAAGFTMDVNEVKERISSPTSEVLIASNAESKYLGCVAVSKHGENVARVSWVAVDQKSHRGGIGRKVLEHAEEYSRQTWGVKVMGLNALSTRGPLIAWYGRRGYKKTGELSPFPVAAINGRALPEDLCFVEMEKEVQ</sequence>
<dbReference type="GO" id="GO:0016747">
    <property type="term" value="F:acyltransferase activity, transferring groups other than amino-acyl groups"/>
    <property type="evidence" value="ECO:0007669"/>
    <property type="project" value="InterPro"/>
</dbReference>
<proteinExistence type="predicted"/>
<dbReference type="SUPFAM" id="SSF55729">
    <property type="entry name" value="Acyl-CoA N-acyltransferases (Nat)"/>
    <property type="match status" value="1"/>
</dbReference>
<accession>A0A0B7K7A2</accession>
<evidence type="ECO:0000313" key="2">
    <source>
        <dbReference type="EMBL" id="CEO50810.1"/>
    </source>
</evidence>
<evidence type="ECO:0000259" key="1">
    <source>
        <dbReference type="PROSITE" id="PS51186"/>
    </source>
</evidence>